<feature type="transmembrane region" description="Helical" evidence="14">
    <location>
        <begin position="54"/>
        <end position="76"/>
    </location>
</feature>
<sequence length="495" mass="56933">MPKISDVNLERVFMALPRKFDWVCECHKHDLPPFTGEIHGMSQALNSKNIKQRIFWWTVVLICITGGTSMVVMVILEYIQGPTATSTTIRLVNSLELPGIIICPKTPDSFNFTLLYNDVQHMLPNISTTQATDLIVFWIAGSGLENMNDLPTWNDTYLEYLQGLYKIWSKGYDHQGFFDKIQSKYGYKCEDLFAQCVVGGTTQDCCNVLFKRQVVPRRGICYQTKRNVNQTEADDIGRLVINLKAPSSLTSPESNYTQAQMIVYITDNFEYVTDFPRYYLYPFQYNRMHFTARYIDLLPSKDCTTKFFGKDTECFVKNWLFLNIILPYNCTVPYLNPPYLKTIKEIPVGTPICEPIVIAKDYYDKIQLVHSGTFGYTSNDCIPGCSRWDYSTTLQQGDALSPFDGYTFNLEISYYDLQYEYLQEVMTSTIPGLMSQIGGQFGFFLGLSIITTIQVTIFLARTAAKRIHNFFQNRKIKEYPISDSVAESDHRKLED</sequence>
<dbReference type="InterPro" id="IPR001873">
    <property type="entry name" value="ENaC"/>
</dbReference>
<evidence type="ECO:0000256" key="4">
    <source>
        <dbReference type="ARBA" id="ARBA00022461"/>
    </source>
</evidence>
<evidence type="ECO:0000256" key="9">
    <source>
        <dbReference type="ARBA" id="ARBA00023136"/>
    </source>
</evidence>
<dbReference type="Proteomes" id="UP000887540">
    <property type="component" value="Unplaced"/>
</dbReference>
<evidence type="ECO:0000256" key="1">
    <source>
        <dbReference type="ARBA" id="ARBA00004141"/>
    </source>
</evidence>
<evidence type="ECO:0000256" key="5">
    <source>
        <dbReference type="ARBA" id="ARBA00022692"/>
    </source>
</evidence>
<evidence type="ECO:0000256" key="10">
    <source>
        <dbReference type="ARBA" id="ARBA00023180"/>
    </source>
</evidence>
<evidence type="ECO:0000256" key="14">
    <source>
        <dbReference type="SAM" id="Phobius"/>
    </source>
</evidence>
<dbReference type="WBParaSite" id="ACRNAN_scaffold928.g27060.t1">
    <property type="protein sequence ID" value="ACRNAN_scaffold928.g27060.t1"/>
    <property type="gene ID" value="ACRNAN_scaffold928.g27060"/>
</dbReference>
<evidence type="ECO:0000256" key="6">
    <source>
        <dbReference type="ARBA" id="ARBA00022989"/>
    </source>
</evidence>
<organism evidence="15 16">
    <name type="scientific">Acrobeloides nanus</name>
    <dbReference type="NCBI Taxonomy" id="290746"/>
    <lineage>
        <taxon>Eukaryota</taxon>
        <taxon>Metazoa</taxon>
        <taxon>Ecdysozoa</taxon>
        <taxon>Nematoda</taxon>
        <taxon>Chromadorea</taxon>
        <taxon>Rhabditida</taxon>
        <taxon>Tylenchina</taxon>
        <taxon>Cephalobomorpha</taxon>
        <taxon>Cephaloboidea</taxon>
        <taxon>Cephalobidae</taxon>
        <taxon>Acrobeloides</taxon>
    </lineage>
</organism>
<dbReference type="GO" id="GO:0015280">
    <property type="term" value="F:ligand-gated sodium channel activity"/>
    <property type="evidence" value="ECO:0007669"/>
    <property type="project" value="TreeGrafter"/>
</dbReference>
<evidence type="ECO:0000256" key="7">
    <source>
        <dbReference type="ARBA" id="ARBA00023053"/>
    </source>
</evidence>
<name>A0A914ENI2_9BILA</name>
<evidence type="ECO:0000256" key="8">
    <source>
        <dbReference type="ARBA" id="ARBA00023065"/>
    </source>
</evidence>
<keyword evidence="8 13" id="KW-0406">Ion transport</keyword>
<evidence type="ECO:0000256" key="13">
    <source>
        <dbReference type="RuleBase" id="RU000679"/>
    </source>
</evidence>
<keyword evidence="10" id="KW-0325">Glycoprotein</keyword>
<comment type="similarity">
    <text evidence="2 13">Belongs to the amiloride-sensitive sodium channel (TC 1.A.6) family.</text>
</comment>
<dbReference type="PANTHER" id="PTHR11690">
    <property type="entry name" value="AMILORIDE-SENSITIVE SODIUM CHANNEL-RELATED"/>
    <property type="match status" value="1"/>
</dbReference>
<evidence type="ECO:0000313" key="16">
    <source>
        <dbReference type="WBParaSite" id="ACRNAN_scaffold928.g27060.t1"/>
    </source>
</evidence>
<proteinExistence type="inferred from homology"/>
<evidence type="ECO:0000313" key="15">
    <source>
        <dbReference type="Proteomes" id="UP000887540"/>
    </source>
</evidence>
<keyword evidence="12 13" id="KW-0407">Ion channel</keyword>
<evidence type="ECO:0000256" key="12">
    <source>
        <dbReference type="ARBA" id="ARBA00023303"/>
    </source>
</evidence>
<keyword evidence="15" id="KW-1185">Reference proteome</keyword>
<comment type="subcellular location">
    <subcellularLocation>
        <location evidence="1">Membrane</location>
        <topology evidence="1">Multi-pass membrane protein</topology>
    </subcellularLocation>
</comment>
<keyword evidence="3 13" id="KW-0813">Transport</keyword>
<dbReference type="PANTHER" id="PTHR11690:SF1">
    <property type="entry name" value="DEGENERIN LIKE"/>
    <property type="match status" value="1"/>
</dbReference>
<dbReference type="PRINTS" id="PR01078">
    <property type="entry name" value="AMINACHANNEL"/>
</dbReference>
<dbReference type="GO" id="GO:0005886">
    <property type="term" value="C:plasma membrane"/>
    <property type="evidence" value="ECO:0007669"/>
    <property type="project" value="TreeGrafter"/>
</dbReference>
<evidence type="ECO:0000256" key="11">
    <source>
        <dbReference type="ARBA" id="ARBA00023201"/>
    </source>
</evidence>
<keyword evidence="4 13" id="KW-0894">Sodium channel</keyword>
<dbReference type="Gene3D" id="1.10.287.770">
    <property type="entry name" value="YojJ-like"/>
    <property type="match status" value="1"/>
</dbReference>
<evidence type="ECO:0000256" key="3">
    <source>
        <dbReference type="ARBA" id="ARBA00022448"/>
    </source>
</evidence>
<keyword evidence="5 13" id="KW-0812">Transmembrane</keyword>
<evidence type="ECO:0000256" key="2">
    <source>
        <dbReference type="ARBA" id="ARBA00007193"/>
    </source>
</evidence>
<reference evidence="16" key="1">
    <citation type="submission" date="2022-11" db="UniProtKB">
        <authorList>
            <consortium name="WormBaseParasite"/>
        </authorList>
    </citation>
    <scope>IDENTIFICATION</scope>
</reference>
<dbReference type="Pfam" id="PF00858">
    <property type="entry name" value="ASC"/>
    <property type="match status" value="1"/>
</dbReference>
<feature type="transmembrane region" description="Helical" evidence="14">
    <location>
        <begin position="441"/>
        <end position="460"/>
    </location>
</feature>
<accession>A0A914ENI2</accession>
<protein>
    <submittedName>
        <fullName evidence="16">Uncharacterized protein</fullName>
    </submittedName>
</protein>
<dbReference type="AlphaFoldDB" id="A0A914ENI2"/>
<keyword evidence="9 14" id="KW-0472">Membrane</keyword>
<keyword evidence="7" id="KW-0915">Sodium</keyword>
<keyword evidence="6 14" id="KW-1133">Transmembrane helix</keyword>
<keyword evidence="11 13" id="KW-0739">Sodium transport</keyword>